<dbReference type="AlphaFoldDB" id="C2MBA4"/>
<sequence length="347" mass="39060">MRRLPHPFTTLTSLLTCLLLLVSCGSGEVQIKIDSEKADNTGYTALLYTLQDGGARIDTLAFTKAGETFTYTFDRDSIHGAYIVVGNFEQYYPLDLQSQSKVRFHLEVASPHNCYDLDEAKRTGYKAFLKKATPLLRTYDQAVADNDLDNANKEAKLVMQEFIAFASNLKKKEQKRYAGQMDWALEIMSLYEDGLSQLRQALMDGTIDSALFTPEIYQFVITPSSASQKSYPTLRAINKSDTITWRPSSYPQGRILFGSDIEWTHVRIPQGTQQSITLLLPLGSVDSLGQIANRLGAYNYVIDAPEPLRVQLYRALAPDEQAGVMHYRTDSNHALVVDSISYFQYNE</sequence>
<evidence type="ECO:0000313" key="3">
    <source>
        <dbReference type="Proteomes" id="UP000003303"/>
    </source>
</evidence>
<feature type="signal peptide" evidence="1">
    <location>
        <begin position="1"/>
        <end position="28"/>
    </location>
</feature>
<organism evidence="2 3">
    <name type="scientific">Porphyromonas uenonis 60-3</name>
    <dbReference type="NCBI Taxonomy" id="596327"/>
    <lineage>
        <taxon>Bacteria</taxon>
        <taxon>Pseudomonadati</taxon>
        <taxon>Bacteroidota</taxon>
        <taxon>Bacteroidia</taxon>
        <taxon>Bacteroidales</taxon>
        <taxon>Porphyromonadaceae</taxon>
        <taxon>Porphyromonas</taxon>
    </lineage>
</organism>
<feature type="chain" id="PRO_5002916501" description="DUF4369 domain-containing protein" evidence="1">
    <location>
        <begin position="29"/>
        <end position="347"/>
    </location>
</feature>
<dbReference type="STRING" id="596327.PORUE0001_0081"/>
<accession>C2MBA4</accession>
<dbReference type="EMBL" id="ACLR01000120">
    <property type="protein sequence ID" value="EEK16987.1"/>
    <property type="molecule type" value="Genomic_DNA"/>
</dbReference>
<evidence type="ECO:0008006" key="4">
    <source>
        <dbReference type="Google" id="ProtNLM"/>
    </source>
</evidence>
<dbReference type="PROSITE" id="PS51257">
    <property type="entry name" value="PROKAR_LIPOPROTEIN"/>
    <property type="match status" value="1"/>
</dbReference>
<proteinExistence type="predicted"/>
<reference evidence="2 3" key="1">
    <citation type="submission" date="2009-04" db="EMBL/GenBank/DDBJ databases">
        <authorList>
            <person name="Sebastian Y."/>
            <person name="Madupu R."/>
            <person name="Durkin A.S."/>
            <person name="Torralba M."/>
            <person name="Methe B."/>
            <person name="Sutton G.G."/>
            <person name="Strausberg R.L."/>
            <person name="Nelson K.E."/>
        </authorList>
    </citation>
    <scope>NUCLEOTIDE SEQUENCE [LARGE SCALE GENOMIC DNA]</scope>
    <source>
        <strain evidence="2 3">60-3</strain>
    </source>
</reference>
<name>C2MBA4_9PORP</name>
<dbReference type="RefSeq" id="WP_007365133.1">
    <property type="nucleotide sequence ID" value="NZ_ACLR01000120.1"/>
</dbReference>
<gene>
    <name evidence="2" type="ORF">PORUE0001_0081</name>
</gene>
<dbReference type="OrthoDB" id="1013281at2"/>
<comment type="caution">
    <text evidence="2">The sequence shown here is derived from an EMBL/GenBank/DDBJ whole genome shotgun (WGS) entry which is preliminary data.</text>
</comment>
<evidence type="ECO:0000313" key="2">
    <source>
        <dbReference type="EMBL" id="EEK16987.1"/>
    </source>
</evidence>
<keyword evidence="3" id="KW-1185">Reference proteome</keyword>
<evidence type="ECO:0000256" key="1">
    <source>
        <dbReference type="SAM" id="SignalP"/>
    </source>
</evidence>
<protein>
    <recommendedName>
        <fullName evidence="4">DUF4369 domain-containing protein</fullName>
    </recommendedName>
</protein>
<keyword evidence="1" id="KW-0732">Signal</keyword>
<dbReference type="Proteomes" id="UP000003303">
    <property type="component" value="Unassembled WGS sequence"/>
</dbReference>